<reference evidence="4" key="1">
    <citation type="journal article" date="2021" name="Proc. Natl. Acad. Sci. U.S.A.">
        <title>Three genomes in the algal genus Volvox reveal the fate of a haploid sex-determining region after a transition to homothallism.</title>
        <authorList>
            <person name="Yamamoto K."/>
            <person name="Hamaji T."/>
            <person name="Kawai-Toyooka H."/>
            <person name="Matsuzaki R."/>
            <person name="Takahashi F."/>
            <person name="Nishimura Y."/>
            <person name="Kawachi M."/>
            <person name="Noguchi H."/>
            <person name="Minakuchi Y."/>
            <person name="Umen J.G."/>
            <person name="Toyoda A."/>
            <person name="Nozaki H."/>
        </authorList>
    </citation>
    <scope>NUCLEOTIDE SEQUENCE</scope>
    <source>
        <strain evidence="4">NIES-3780</strain>
    </source>
</reference>
<evidence type="ECO:0000313" key="4">
    <source>
        <dbReference type="EMBL" id="GIL54017.1"/>
    </source>
</evidence>
<gene>
    <name evidence="4" type="ORF">Vafri_9572</name>
</gene>
<accession>A0A8J4B562</accession>
<evidence type="ECO:0000313" key="5">
    <source>
        <dbReference type="Proteomes" id="UP000747399"/>
    </source>
</evidence>
<dbReference type="Pfam" id="PF02469">
    <property type="entry name" value="Fasciclin"/>
    <property type="match status" value="1"/>
</dbReference>
<proteinExistence type="predicted"/>
<feature type="domain" description="FAS1" evidence="3">
    <location>
        <begin position="158"/>
        <end position="256"/>
    </location>
</feature>
<keyword evidence="2" id="KW-0732">Signal</keyword>
<dbReference type="Gene3D" id="2.30.180.10">
    <property type="entry name" value="FAS1 domain"/>
    <property type="match status" value="1"/>
</dbReference>
<dbReference type="InterPro" id="IPR000782">
    <property type="entry name" value="FAS1_domain"/>
</dbReference>
<evidence type="ECO:0000259" key="3">
    <source>
        <dbReference type="Pfam" id="PF02469"/>
    </source>
</evidence>
<feature type="region of interest" description="Disordered" evidence="1">
    <location>
        <begin position="64"/>
        <end position="93"/>
    </location>
</feature>
<dbReference type="AlphaFoldDB" id="A0A8J4B562"/>
<dbReference type="SUPFAM" id="SSF82153">
    <property type="entry name" value="FAS1 domain"/>
    <property type="match status" value="1"/>
</dbReference>
<name>A0A8J4B562_9CHLO</name>
<protein>
    <recommendedName>
        <fullName evidence="3">FAS1 domain-containing protein</fullName>
    </recommendedName>
</protein>
<feature type="signal peptide" evidence="2">
    <location>
        <begin position="1"/>
        <end position="38"/>
    </location>
</feature>
<sequence>MSVMDLRVLHHRNDRRHALVRFLLLLGACHVMLQLASGLPEAFASIPRHDGVAARRRGLLQAAPAAPRAAATPAATRAATPTTVAPAGTPVATPAAAKKAAPAVKPGVAAAGEMPQGLKVPTTPPDLTPVPPGHPNATDIAAESLNVTGAATKTPIVSTIFAPTDAAFQSFATALNLTTPLDLFNATFNATTANITALHVVPGEAITSANMTVTPTVTVPSLLGFNITVTREPDGNITVTIPGSNVVARVVTPDVPYNTVGYG</sequence>
<feature type="chain" id="PRO_5035311907" description="FAS1 domain-containing protein" evidence="2">
    <location>
        <begin position="39"/>
        <end position="263"/>
    </location>
</feature>
<evidence type="ECO:0000256" key="2">
    <source>
        <dbReference type="SAM" id="SignalP"/>
    </source>
</evidence>
<keyword evidence="5" id="KW-1185">Reference proteome</keyword>
<dbReference type="EMBL" id="BNCO01000016">
    <property type="protein sequence ID" value="GIL54017.1"/>
    <property type="molecule type" value="Genomic_DNA"/>
</dbReference>
<evidence type="ECO:0000256" key="1">
    <source>
        <dbReference type="SAM" id="MobiDB-lite"/>
    </source>
</evidence>
<feature type="region of interest" description="Disordered" evidence="1">
    <location>
        <begin position="114"/>
        <end position="139"/>
    </location>
</feature>
<dbReference type="Proteomes" id="UP000747399">
    <property type="component" value="Unassembled WGS sequence"/>
</dbReference>
<organism evidence="4 5">
    <name type="scientific">Volvox africanus</name>
    <dbReference type="NCBI Taxonomy" id="51714"/>
    <lineage>
        <taxon>Eukaryota</taxon>
        <taxon>Viridiplantae</taxon>
        <taxon>Chlorophyta</taxon>
        <taxon>core chlorophytes</taxon>
        <taxon>Chlorophyceae</taxon>
        <taxon>CS clade</taxon>
        <taxon>Chlamydomonadales</taxon>
        <taxon>Volvocaceae</taxon>
        <taxon>Volvox</taxon>
    </lineage>
</organism>
<dbReference type="InterPro" id="IPR036378">
    <property type="entry name" value="FAS1_dom_sf"/>
</dbReference>
<feature type="compositionally biased region" description="Pro residues" evidence="1">
    <location>
        <begin position="122"/>
        <end position="134"/>
    </location>
</feature>
<comment type="caution">
    <text evidence="4">The sequence shown here is derived from an EMBL/GenBank/DDBJ whole genome shotgun (WGS) entry which is preliminary data.</text>
</comment>